<protein>
    <recommendedName>
        <fullName evidence="3">HicA toxin of toxin-antitoxin</fullName>
    </recommendedName>
</protein>
<gene>
    <name evidence="1" type="ORF">SAMN05192563_1003170</name>
</gene>
<reference evidence="1 2" key="1">
    <citation type="submission" date="2016-10" db="EMBL/GenBank/DDBJ databases">
        <authorList>
            <person name="de Groot N.N."/>
        </authorList>
    </citation>
    <scope>NUCLEOTIDE SEQUENCE [LARGE SCALE GENOMIC DNA]</scope>
    <source>
        <strain evidence="1 2">LMG 27731</strain>
    </source>
</reference>
<accession>A0A1I7A8P7</accession>
<evidence type="ECO:0008006" key="3">
    <source>
        <dbReference type="Google" id="ProtNLM"/>
    </source>
</evidence>
<dbReference type="OrthoDB" id="8527745at2"/>
<proteinExistence type="predicted"/>
<sequence length="87" mass="9782">MPNAHELARGHRRLRPLIEYALREGWEVQRTAGGHLKFLKPGLPPIFTSGTTSDYRTVRNARAQLRRTERLARTSAALPTPAVDHDG</sequence>
<dbReference type="RefSeq" id="WP_093633402.1">
    <property type="nucleotide sequence ID" value="NZ_FPBH01000003.1"/>
</dbReference>
<evidence type="ECO:0000313" key="1">
    <source>
        <dbReference type="EMBL" id="SFT71230.1"/>
    </source>
</evidence>
<evidence type="ECO:0000313" key="2">
    <source>
        <dbReference type="Proteomes" id="UP000198844"/>
    </source>
</evidence>
<dbReference type="AlphaFoldDB" id="A0A1I7A8P7"/>
<dbReference type="EMBL" id="FPBH01000003">
    <property type="protein sequence ID" value="SFT71230.1"/>
    <property type="molecule type" value="Genomic_DNA"/>
</dbReference>
<dbReference type="Proteomes" id="UP000198844">
    <property type="component" value="Unassembled WGS sequence"/>
</dbReference>
<name>A0A1I7A8P7_9BURK</name>
<organism evidence="1 2">
    <name type="scientific">Paraburkholderia aspalathi</name>
    <dbReference type="NCBI Taxonomy" id="1324617"/>
    <lineage>
        <taxon>Bacteria</taxon>
        <taxon>Pseudomonadati</taxon>
        <taxon>Pseudomonadota</taxon>
        <taxon>Betaproteobacteria</taxon>
        <taxon>Burkholderiales</taxon>
        <taxon>Burkholderiaceae</taxon>
        <taxon>Paraburkholderia</taxon>
    </lineage>
</organism>